<proteinExistence type="predicted"/>
<dbReference type="AlphaFoldDB" id="A0A8S1PBM1"/>
<evidence type="ECO:0000313" key="2">
    <source>
        <dbReference type="EMBL" id="CAD8100587.1"/>
    </source>
</evidence>
<evidence type="ECO:0000256" key="1">
    <source>
        <dbReference type="SAM" id="MobiDB-lite"/>
    </source>
</evidence>
<reference evidence="2" key="1">
    <citation type="submission" date="2021-01" db="EMBL/GenBank/DDBJ databases">
        <authorList>
            <consortium name="Genoscope - CEA"/>
            <person name="William W."/>
        </authorList>
    </citation>
    <scope>NUCLEOTIDE SEQUENCE</scope>
</reference>
<keyword evidence="3" id="KW-1185">Reference proteome</keyword>
<organism evidence="2 3">
    <name type="scientific">Paramecium sonneborni</name>
    <dbReference type="NCBI Taxonomy" id="65129"/>
    <lineage>
        <taxon>Eukaryota</taxon>
        <taxon>Sar</taxon>
        <taxon>Alveolata</taxon>
        <taxon>Ciliophora</taxon>
        <taxon>Intramacronucleata</taxon>
        <taxon>Oligohymenophorea</taxon>
        <taxon>Peniculida</taxon>
        <taxon>Parameciidae</taxon>
        <taxon>Paramecium</taxon>
    </lineage>
</organism>
<feature type="region of interest" description="Disordered" evidence="1">
    <location>
        <begin position="101"/>
        <end position="124"/>
    </location>
</feature>
<evidence type="ECO:0000313" key="3">
    <source>
        <dbReference type="Proteomes" id="UP000692954"/>
    </source>
</evidence>
<dbReference type="EMBL" id="CAJJDN010000074">
    <property type="protein sequence ID" value="CAD8100587.1"/>
    <property type="molecule type" value="Genomic_DNA"/>
</dbReference>
<dbReference type="OrthoDB" id="291193at2759"/>
<name>A0A8S1PBM1_9CILI</name>
<gene>
    <name evidence="2" type="ORF">PSON_ATCC_30995.1.T0740106</name>
</gene>
<dbReference type="Proteomes" id="UP000692954">
    <property type="component" value="Unassembled WGS sequence"/>
</dbReference>
<accession>A0A8S1PBM1</accession>
<comment type="caution">
    <text evidence="2">The sequence shown here is derived from an EMBL/GenBank/DDBJ whole genome shotgun (WGS) entry which is preliminary data.</text>
</comment>
<sequence length="124" mass="14709">MNIEDLIKENNELLNKIQKESQPQSIDNQLAQMREQLNYLQQIDIKRQARYDQLVNQSAKLQQLFIELMNFVNDSQIRGNQFNTIIRQYNELSFRSAVANERSPCKPSTPLKKQRNYMATNNKF</sequence>
<protein>
    <submittedName>
        <fullName evidence="2">Uncharacterized protein</fullName>
    </submittedName>
</protein>